<feature type="region of interest" description="Disordered" evidence="1">
    <location>
        <begin position="1"/>
        <end position="22"/>
    </location>
</feature>
<reference evidence="2" key="1">
    <citation type="journal article" date="2023" name="G3 (Bethesda)">
        <title>Whole genome assembly and annotation of the endangered Caribbean coral Acropora cervicornis.</title>
        <authorList>
            <person name="Selwyn J.D."/>
            <person name="Vollmer S.V."/>
        </authorList>
    </citation>
    <scope>NUCLEOTIDE SEQUENCE</scope>
    <source>
        <strain evidence="2">K2</strain>
    </source>
</reference>
<name>A0AAD9Q112_ACRCE</name>
<sequence>MAKATQRAWDQDGDVGNDPSSFSWKQKAHQRILKGFSKDSQRTALLLHFAGQDVQDIFDTLTDPGPVLEGDTEYAKAMRSLDGYFFPQVNIPFERHEFRQAKQDESETADQFVMKLFQLSEHCEFGEAKEEHIRDQLIGKCKSHNLRKKLLEAGGTLTLQKARDQWKRRKGKQNKWRMIPGVNMCIHWRIITMFPEGEREAVVTDVA</sequence>
<evidence type="ECO:0000313" key="3">
    <source>
        <dbReference type="Proteomes" id="UP001249851"/>
    </source>
</evidence>
<comment type="caution">
    <text evidence="2">The sequence shown here is derived from an EMBL/GenBank/DDBJ whole genome shotgun (WGS) entry which is preliminary data.</text>
</comment>
<evidence type="ECO:0000313" key="2">
    <source>
        <dbReference type="EMBL" id="KAK2552777.1"/>
    </source>
</evidence>
<keyword evidence="3" id="KW-1185">Reference proteome</keyword>
<dbReference type="Proteomes" id="UP001249851">
    <property type="component" value="Unassembled WGS sequence"/>
</dbReference>
<evidence type="ECO:0008006" key="4">
    <source>
        <dbReference type="Google" id="ProtNLM"/>
    </source>
</evidence>
<dbReference type="PANTHER" id="PTHR33198">
    <property type="entry name" value="ANK_REP_REGION DOMAIN-CONTAINING PROTEIN-RELATED"/>
    <property type="match status" value="1"/>
</dbReference>
<dbReference type="PANTHER" id="PTHR33198:SF20">
    <property type="entry name" value="RETROTRANSPOSON GAG DOMAIN-CONTAINING PROTEIN"/>
    <property type="match status" value="1"/>
</dbReference>
<accession>A0AAD9Q112</accession>
<proteinExistence type="predicted"/>
<gene>
    <name evidence="2" type="ORF">P5673_025933</name>
</gene>
<dbReference type="EMBL" id="JARQWQ010000083">
    <property type="protein sequence ID" value="KAK2552777.1"/>
    <property type="molecule type" value="Genomic_DNA"/>
</dbReference>
<protein>
    <recommendedName>
        <fullName evidence="4">Retrotransposon gag domain-containing protein</fullName>
    </recommendedName>
</protein>
<dbReference type="AlphaFoldDB" id="A0AAD9Q112"/>
<organism evidence="2 3">
    <name type="scientific">Acropora cervicornis</name>
    <name type="common">Staghorn coral</name>
    <dbReference type="NCBI Taxonomy" id="6130"/>
    <lineage>
        <taxon>Eukaryota</taxon>
        <taxon>Metazoa</taxon>
        <taxon>Cnidaria</taxon>
        <taxon>Anthozoa</taxon>
        <taxon>Hexacorallia</taxon>
        <taxon>Scleractinia</taxon>
        <taxon>Astrocoeniina</taxon>
        <taxon>Acroporidae</taxon>
        <taxon>Acropora</taxon>
    </lineage>
</organism>
<evidence type="ECO:0000256" key="1">
    <source>
        <dbReference type="SAM" id="MobiDB-lite"/>
    </source>
</evidence>
<reference evidence="2" key="2">
    <citation type="journal article" date="2023" name="Science">
        <title>Genomic signatures of disease resistance in endangered staghorn corals.</title>
        <authorList>
            <person name="Vollmer S.V."/>
            <person name="Selwyn J.D."/>
            <person name="Despard B.A."/>
            <person name="Roesel C.L."/>
        </authorList>
    </citation>
    <scope>NUCLEOTIDE SEQUENCE</scope>
    <source>
        <strain evidence="2">K2</strain>
    </source>
</reference>